<feature type="region of interest" description="Disordered" evidence="3">
    <location>
        <begin position="577"/>
        <end position="629"/>
    </location>
</feature>
<feature type="domain" description="Bacterial transcriptional activator" evidence="4">
    <location>
        <begin position="16"/>
        <end position="158"/>
    </location>
</feature>
<dbReference type="InterPro" id="IPR005158">
    <property type="entry name" value="BTAD"/>
</dbReference>
<sequence>MSAPPGYALRLPTDAVDAWHFDRLVTEGLTASDRASRIEILSRALDRWKGIPYHEHLDTDWARVESARLTQVHATALEARAHAYLDEGRVELAADQLEHHVTEHPGREFAVRLLASAQYRCGRQADALATLRRTRAYLLDELGVDPSPELQRLERDILHQRPSLSPGQADISLPVESPATQQDPDPGDVVGRDGELTQLLDAAHRSETSGLHVVWIAGDAGEGKSTLARSFLHRTTEEGRQSAWGGCPEVDGAPPAWPWTEILRGLGMPEPPASPFELSRALEHLLSRPGRRTVLVLDDVHRADEPTLQVLRHVAASARNSATLVVATYRPTEVTDDLRATWAATAGTPGTRITLHGVGRDEARTIARRAGSAGLGEEVLTELVERTGGNPLFLEEYCRLIASEGVGTLGTPQGVEALRTTVPDGVRNILARRISRLPDRTVVALRRGAVLGRDFDLSVLGALSDMDDENVIDALEPAVVTGILVEPGPDHLRFSHDLVRETLYDALPGMRRRRIHAAALEILARRDPADPTVLAHHAIAAATPATAEQCVQYVLVGARTAGEEILLQGRVRIVGRGPVAVGNGGRTEQPYPAGDPHRTGGITGPNGRHRRGTEHPAPRGEDGPLARRP</sequence>
<proteinExistence type="predicted"/>
<feature type="region of interest" description="Disordered" evidence="3">
    <location>
        <begin position="162"/>
        <end position="192"/>
    </location>
</feature>
<evidence type="ECO:0000256" key="1">
    <source>
        <dbReference type="ARBA" id="ARBA00023015"/>
    </source>
</evidence>
<accession>A0ABU3WKG7</accession>
<dbReference type="Pfam" id="PF13191">
    <property type="entry name" value="AAA_16"/>
    <property type="match status" value="1"/>
</dbReference>
<dbReference type="CDD" id="cd15831">
    <property type="entry name" value="BTAD"/>
    <property type="match status" value="1"/>
</dbReference>
<organism evidence="5 6">
    <name type="scientific">Rhodococcus zopfii</name>
    <dbReference type="NCBI Taxonomy" id="43772"/>
    <lineage>
        <taxon>Bacteria</taxon>
        <taxon>Bacillati</taxon>
        <taxon>Actinomycetota</taxon>
        <taxon>Actinomycetes</taxon>
        <taxon>Mycobacteriales</taxon>
        <taxon>Nocardiaceae</taxon>
        <taxon>Rhodococcus</taxon>
    </lineage>
</organism>
<evidence type="ECO:0000313" key="6">
    <source>
        <dbReference type="Proteomes" id="UP001275440"/>
    </source>
</evidence>
<dbReference type="Gene3D" id="1.25.40.10">
    <property type="entry name" value="Tetratricopeptide repeat domain"/>
    <property type="match status" value="1"/>
</dbReference>
<dbReference type="InterPro" id="IPR027417">
    <property type="entry name" value="P-loop_NTPase"/>
</dbReference>
<dbReference type="Gene3D" id="3.40.50.300">
    <property type="entry name" value="P-loop containing nucleotide triphosphate hydrolases"/>
    <property type="match status" value="1"/>
</dbReference>
<name>A0ABU3WKG7_9NOCA</name>
<gene>
    <name evidence="5" type="ORF">F8M49_01920</name>
</gene>
<dbReference type="InterPro" id="IPR011990">
    <property type="entry name" value="TPR-like_helical_dom_sf"/>
</dbReference>
<feature type="compositionally biased region" description="Basic and acidic residues" evidence="3">
    <location>
        <begin position="613"/>
        <end position="629"/>
    </location>
</feature>
<keyword evidence="2" id="KW-0804">Transcription</keyword>
<dbReference type="EMBL" id="WBMO01000001">
    <property type="protein sequence ID" value="MDV2474481.1"/>
    <property type="molecule type" value="Genomic_DNA"/>
</dbReference>
<keyword evidence="6" id="KW-1185">Reference proteome</keyword>
<keyword evidence="1" id="KW-0805">Transcription regulation</keyword>
<dbReference type="Proteomes" id="UP001275440">
    <property type="component" value="Unassembled WGS sequence"/>
</dbReference>
<protein>
    <submittedName>
        <fullName evidence="5">AAA family ATPase</fullName>
    </submittedName>
</protein>
<dbReference type="PANTHER" id="PTHR35807">
    <property type="entry name" value="TRANSCRIPTIONAL REGULATOR REDD-RELATED"/>
    <property type="match status" value="1"/>
</dbReference>
<dbReference type="InterPro" id="IPR051677">
    <property type="entry name" value="AfsR-DnrI-RedD_regulator"/>
</dbReference>
<evidence type="ECO:0000256" key="2">
    <source>
        <dbReference type="ARBA" id="ARBA00023163"/>
    </source>
</evidence>
<dbReference type="InterPro" id="IPR041664">
    <property type="entry name" value="AAA_16"/>
</dbReference>
<reference evidence="5 6" key="1">
    <citation type="submission" date="2019-10" db="EMBL/GenBank/DDBJ databases">
        <title>Draft Genome Assembly of Rhodococcus zopfii DSM44189.</title>
        <authorList>
            <person name="Sutton J.M."/>
            <person name="Akob D.M."/>
            <person name="Bushman T.J."/>
        </authorList>
    </citation>
    <scope>NUCLEOTIDE SEQUENCE [LARGE SCALE GENOMIC DNA]</scope>
    <source>
        <strain evidence="5 6">DSM 44189</strain>
    </source>
</reference>
<dbReference type="SMART" id="SM01043">
    <property type="entry name" value="BTAD"/>
    <property type="match status" value="1"/>
</dbReference>
<dbReference type="SUPFAM" id="SSF52540">
    <property type="entry name" value="P-loop containing nucleoside triphosphate hydrolases"/>
    <property type="match status" value="1"/>
</dbReference>
<comment type="caution">
    <text evidence="5">The sequence shown here is derived from an EMBL/GenBank/DDBJ whole genome shotgun (WGS) entry which is preliminary data.</text>
</comment>
<evidence type="ECO:0000259" key="4">
    <source>
        <dbReference type="SMART" id="SM01043"/>
    </source>
</evidence>
<dbReference type="PANTHER" id="PTHR35807:SF1">
    <property type="entry name" value="TRANSCRIPTIONAL REGULATOR REDD"/>
    <property type="match status" value="1"/>
</dbReference>
<dbReference type="Pfam" id="PF03704">
    <property type="entry name" value="BTAD"/>
    <property type="match status" value="1"/>
</dbReference>
<dbReference type="SUPFAM" id="SSF48452">
    <property type="entry name" value="TPR-like"/>
    <property type="match status" value="1"/>
</dbReference>
<evidence type="ECO:0000313" key="5">
    <source>
        <dbReference type="EMBL" id="MDV2474481.1"/>
    </source>
</evidence>
<evidence type="ECO:0000256" key="3">
    <source>
        <dbReference type="SAM" id="MobiDB-lite"/>
    </source>
</evidence>